<evidence type="ECO:0000256" key="1">
    <source>
        <dbReference type="ARBA" id="ARBA00004367"/>
    </source>
</evidence>
<feature type="signal peptide" evidence="9">
    <location>
        <begin position="1"/>
        <end position="39"/>
    </location>
</feature>
<keyword evidence="12" id="KW-1185">Reference proteome</keyword>
<comment type="similarity">
    <text evidence="2">Belongs to the OS-9 family.</text>
</comment>
<feature type="domain" description="MRH" evidence="10">
    <location>
        <begin position="130"/>
        <end position="245"/>
    </location>
</feature>
<reference evidence="11 12" key="1">
    <citation type="submission" date="2016-07" db="EMBL/GenBank/DDBJ databases">
        <title>Pervasive Adenine N6-methylation of Active Genes in Fungi.</title>
        <authorList>
            <consortium name="DOE Joint Genome Institute"/>
            <person name="Mondo S.J."/>
            <person name="Dannebaum R.O."/>
            <person name="Kuo R.C."/>
            <person name="Labutti K."/>
            <person name="Haridas S."/>
            <person name="Kuo A."/>
            <person name="Salamov A."/>
            <person name="Ahrendt S.R."/>
            <person name="Lipzen A."/>
            <person name="Sullivan W."/>
            <person name="Andreopoulos W.B."/>
            <person name="Clum A."/>
            <person name="Lindquist E."/>
            <person name="Daum C."/>
            <person name="Ramamoorthy G.K."/>
            <person name="Gryganskyi A."/>
            <person name="Culley D."/>
            <person name="Magnuson J.K."/>
            <person name="James T.Y."/>
            <person name="O'Malley M.A."/>
            <person name="Stajich J.E."/>
            <person name="Spatafora J.W."/>
            <person name="Visel A."/>
            <person name="Grigoriev I.V."/>
        </authorList>
    </citation>
    <scope>NUCLEOTIDE SEQUENCE [LARGE SCALE GENOMIC DNA]</scope>
    <source>
        <strain evidence="11 12">PL171</strain>
    </source>
</reference>
<comment type="caution">
    <text evidence="11">The sequence shown here is derived from an EMBL/GenBank/DDBJ whole genome shotgun (WGS) entry which is preliminary data.</text>
</comment>
<evidence type="ECO:0000256" key="5">
    <source>
        <dbReference type="ARBA" id="ARBA00022734"/>
    </source>
</evidence>
<comment type="subcellular location">
    <subcellularLocation>
        <location evidence="1">Endoplasmic reticulum membrane</location>
        <topology evidence="1">Peripheral membrane protein</topology>
        <orientation evidence="1">Lumenal side</orientation>
    </subcellularLocation>
</comment>
<dbReference type="STRING" id="765915.A0A1Y2I0I8"/>
<dbReference type="GO" id="GO:0030246">
    <property type="term" value="F:carbohydrate binding"/>
    <property type="evidence" value="ECO:0007669"/>
    <property type="project" value="UniProtKB-KW"/>
</dbReference>
<feature type="region of interest" description="Disordered" evidence="8">
    <location>
        <begin position="438"/>
        <end position="485"/>
    </location>
</feature>
<keyword evidence="7" id="KW-1015">Disulfide bond</keyword>
<evidence type="ECO:0000256" key="6">
    <source>
        <dbReference type="ARBA" id="ARBA00022824"/>
    </source>
</evidence>
<keyword evidence="4 9" id="KW-0732">Signal</keyword>
<protein>
    <recommendedName>
        <fullName evidence="3">Protein OS-9 homolog</fullName>
    </recommendedName>
</protein>
<sequence>MSPPSTAAAAPSRRRIAASSWRLPCLVLLLAITLPAVTTLNLHENPLDDPLGMPAFDLDLFASAVTADQIKSVPKDEILVSPSGISFYCPRPAYDPASPHTPATAATSDPRTQEQVIADAMRLLKPLAKQPCLSIEQGWWRYDYCHERRVSQIHEFGEKVPPAKYVLGQYARGEDKPELHVKAGKRYVSVRYRGGDVCDETGRPRTVEIQYHCSESATTDRLSLVQETALCNYHVTLFSPRLCADPAMAKPKSSLVHTQSCHLVVDNKESIGIWAREPRAYLQHMKLGVLGADAFLPRSVLLPPRGSSLDRAKARVKASAAAAAAGAVDTPPGLTPRKLTGERGEGTKRMGAPATTSADAQESTSPPAAKHKRVVKGGEEQPPALSDMLVEIAESLIRKYKDQSSEPDKRKVPAAVAQGEDEAPQLYIVTEDGVVPLDSWKGDEDREEGAEAAGDGVGVTGKDSEGEDVDGLEPESPLLFGEVPI</sequence>
<dbReference type="GO" id="GO:0030968">
    <property type="term" value="P:endoplasmic reticulum unfolded protein response"/>
    <property type="evidence" value="ECO:0007669"/>
    <property type="project" value="InterPro"/>
</dbReference>
<evidence type="ECO:0000313" key="12">
    <source>
        <dbReference type="Proteomes" id="UP000193411"/>
    </source>
</evidence>
<evidence type="ECO:0000256" key="3">
    <source>
        <dbReference type="ARBA" id="ARBA00018727"/>
    </source>
</evidence>
<organism evidence="11 12">
    <name type="scientific">Catenaria anguillulae PL171</name>
    <dbReference type="NCBI Taxonomy" id="765915"/>
    <lineage>
        <taxon>Eukaryota</taxon>
        <taxon>Fungi</taxon>
        <taxon>Fungi incertae sedis</taxon>
        <taxon>Blastocladiomycota</taxon>
        <taxon>Blastocladiomycetes</taxon>
        <taxon>Blastocladiales</taxon>
        <taxon>Catenariaceae</taxon>
        <taxon>Catenaria</taxon>
    </lineage>
</organism>
<dbReference type="GO" id="GO:0005789">
    <property type="term" value="C:endoplasmic reticulum membrane"/>
    <property type="evidence" value="ECO:0007669"/>
    <property type="project" value="UniProtKB-SubCell"/>
</dbReference>
<gene>
    <name evidence="11" type="ORF">BCR44DRAFT_1483191</name>
</gene>
<dbReference type="PANTHER" id="PTHR15414">
    <property type="entry name" value="OS-9-RELATED"/>
    <property type="match status" value="1"/>
</dbReference>
<evidence type="ECO:0000313" key="11">
    <source>
        <dbReference type="EMBL" id="ORZ38922.1"/>
    </source>
</evidence>
<dbReference type="InterPro" id="IPR044865">
    <property type="entry name" value="MRH_dom"/>
</dbReference>
<dbReference type="GO" id="GO:0005788">
    <property type="term" value="C:endoplasmic reticulum lumen"/>
    <property type="evidence" value="ECO:0007669"/>
    <property type="project" value="TreeGrafter"/>
</dbReference>
<accession>A0A1Y2I0I8</accession>
<dbReference type="InterPro" id="IPR009011">
    <property type="entry name" value="Man6P_isomerase_rcpt-bd_dom_sf"/>
</dbReference>
<dbReference type="AlphaFoldDB" id="A0A1Y2I0I8"/>
<dbReference type="InterPro" id="IPR045149">
    <property type="entry name" value="OS-9-like"/>
</dbReference>
<evidence type="ECO:0000256" key="8">
    <source>
        <dbReference type="SAM" id="MobiDB-lite"/>
    </source>
</evidence>
<proteinExistence type="inferred from homology"/>
<evidence type="ECO:0000259" key="10">
    <source>
        <dbReference type="PROSITE" id="PS51914"/>
    </source>
</evidence>
<feature type="region of interest" description="Disordered" evidence="8">
    <location>
        <begin position="322"/>
        <end position="383"/>
    </location>
</feature>
<keyword evidence="5" id="KW-0430">Lectin</keyword>
<name>A0A1Y2I0I8_9FUNG</name>
<dbReference type="OrthoDB" id="448954at2759"/>
<feature type="compositionally biased region" description="Polar residues" evidence="8">
    <location>
        <begin position="354"/>
        <end position="366"/>
    </location>
</feature>
<feature type="compositionally biased region" description="Basic and acidic residues" evidence="8">
    <location>
        <begin position="339"/>
        <end position="348"/>
    </location>
</feature>
<dbReference type="InterPro" id="IPR012913">
    <property type="entry name" value="OS9-like_dom"/>
</dbReference>
<dbReference type="Proteomes" id="UP000193411">
    <property type="component" value="Unassembled WGS sequence"/>
</dbReference>
<keyword evidence="6" id="KW-0256">Endoplasmic reticulum</keyword>
<feature type="chain" id="PRO_5012260155" description="Protein OS-9 homolog" evidence="9">
    <location>
        <begin position="40"/>
        <end position="485"/>
    </location>
</feature>
<evidence type="ECO:0000256" key="4">
    <source>
        <dbReference type="ARBA" id="ARBA00022729"/>
    </source>
</evidence>
<dbReference type="GO" id="GO:0030970">
    <property type="term" value="P:retrograde protein transport, ER to cytosol"/>
    <property type="evidence" value="ECO:0007669"/>
    <property type="project" value="TreeGrafter"/>
</dbReference>
<dbReference type="EMBL" id="MCFL01000007">
    <property type="protein sequence ID" value="ORZ38922.1"/>
    <property type="molecule type" value="Genomic_DNA"/>
</dbReference>
<evidence type="ECO:0000256" key="9">
    <source>
        <dbReference type="SAM" id="SignalP"/>
    </source>
</evidence>
<dbReference type="Pfam" id="PF07915">
    <property type="entry name" value="PRKCSH"/>
    <property type="match status" value="1"/>
</dbReference>
<dbReference type="PROSITE" id="PS51914">
    <property type="entry name" value="MRH"/>
    <property type="match status" value="1"/>
</dbReference>
<dbReference type="Gene3D" id="2.70.130.10">
    <property type="entry name" value="Mannose-6-phosphate receptor binding domain"/>
    <property type="match status" value="1"/>
</dbReference>
<evidence type="ECO:0000256" key="7">
    <source>
        <dbReference type="ARBA" id="ARBA00023157"/>
    </source>
</evidence>
<dbReference type="SUPFAM" id="SSF50911">
    <property type="entry name" value="Mannose 6-phosphate receptor domain"/>
    <property type="match status" value="1"/>
</dbReference>
<dbReference type="PANTHER" id="PTHR15414:SF0">
    <property type="entry name" value="ENDOPLASMIC RETICULUM LECTIN 1"/>
    <property type="match status" value="1"/>
</dbReference>
<evidence type="ECO:0000256" key="2">
    <source>
        <dbReference type="ARBA" id="ARBA00009918"/>
    </source>
</evidence>